<keyword evidence="5" id="KW-0206">Cytoskeleton</keyword>
<name>A0AAJ7JEB6_9HYME</name>
<comment type="function">
    <text evidence="7">Microtubule inner protein (MIP) part of the dynein-decorated doublet microtubules (DMTs) in cilia axoneme, which is required for motile cilia beating.</text>
</comment>
<keyword evidence="2" id="KW-0963">Cytoplasm</keyword>
<dbReference type="Pfam" id="PF22595">
    <property type="entry name" value="CFAP107"/>
    <property type="match status" value="1"/>
</dbReference>
<dbReference type="InterPro" id="IPR037662">
    <property type="entry name" value="CFAP68/107"/>
</dbReference>
<organism evidence="9 10">
    <name type="scientific">Ceratina calcarata</name>
    <dbReference type="NCBI Taxonomy" id="156304"/>
    <lineage>
        <taxon>Eukaryota</taxon>
        <taxon>Metazoa</taxon>
        <taxon>Ecdysozoa</taxon>
        <taxon>Arthropoda</taxon>
        <taxon>Hexapoda</taxon>
        <taxon>Insecta</taxon>
        <taxon>Pterygota</taxon>
        <taxon>Neoptera</taxon>
        <taxon>Endopterygota</taxon>
        <taxon>Hymenoptera</taxon>
        <taxon>Apocrita</taxon>
        <taxon>Aculeata</taxon>
        <taxon>Apoidea</taxon>
        <taxon>Anthophila</taxon>
        <taxon>Apidae</taxon>
        <taxon>Ceratina</taxon>
        <taxon>Zadontomerus</taxon>
    </lineage>
</organism>
<dbReference type="RefSeq" id="XP_017890612.1">
    <property type="nucleotide sequence ID" value="XM_018035123.2"/>
</dbReference>
<evidence type="ECO:0000256" key="2">
    <source>
        <dbReference type="ARBA" id="ARBA00022490"/>
    </source>
</evidence>
<dbReference type="Proteomes" id="UP000694925">
    <property type="component" value="Unplaced"/>
</dbReference>
<dbReference type="PANTHER" id="PTHR31180">
    <property type="entry name" value="CILIA- AND FLAGELLA-ASSOCIATED PROTEIN 107-RELATED"/>
    <property type="match status" value="1"/>
</dbReference>
<keyword evidence="3" id="KW-0282">Flagellum</keyword>
<dbReference type="InterPro" id="IPR054709">
    <property type="entry name" value="CFAP107"/>
</dbReference>
<evidence type="ECO:0000313" key="9">
    <source>
        <dbReference type="Proteomes" id="UP000694925"/>
    </source>
</evidence>
<dbReference type="GeneID" id="108631284"/>
<dbReference type="GO" id="GO:0030317">
    <property type="term" value="P:flagellated sperm motility"/>
    <property type="evidence" value="ECO:0007669"/>
    <property type="project" value="InterPro"/>
</dbReference>
<keyword evidence="6" id="KW-0966">Cell projection</keyword>
<sequence length="265" mass="31408">MNLSGEYQLNNNSWRTYLLTNNKVIHITCTMYSYLFKHFKMYAITAMDWDVEPKCVAHELFPPKEKLDRGPVSSENRYSVKTLVGNWIERRATSTPRSDDWRSLYEIDYVPRVNETWETDQAGKWENKLVVEGLPRDEIFDHKTEYYDNMTTTNDLCYNVLPKGLKGPKPRSYNARLRKWLPEQDLLKSFGTLTQSGLREAMREELEKNSLEGIAKCRWWSTYREEIGLLRPANVEYTTQFRRRKVDFNEPDLRHLKRKSAFAAV</sequence>
<evidence type="ECO:0000256" key="3">
    <source>
        <dbReference type="ARBA" id="ARBA00022846"/>
    </source>
</evidence>
<keyword evidence="9" id="KW-1185">Reference proteome</keyword>
<reference evidence="10" key="1">
    <citation type="submission" date="2025-08" db="UniProtKB">
        <authorList>
            <consortium name="RefSeq"/>
        </authorList>
    </citation>
    <scope>IDENTIFICATION</scope>
    <source>
        <tissue evidence="10">Whole body</tissue>
    </source>
</reference>
<evidence type="ECO:0000256" key="7">
    <source>
        <dbReference type="ARBA" id="ARBA00035003"/>
    </source>
</evidence>
<dbReference type="AlphaFoldDB" id="A0AAJ7JEB6"/>
<gene>
    <name evidence="10" type="primary">LOC108631284</name>
</gene>
<protein>
    <submittedName>
        <fullName evidence="10">Uncharacterized protein C1orf158-like</fullName>
    </submittedName>
</protein>
<dbReference type="GO" id="GO:0005879">
    <property type="term" value="C:axonemal microtubule"/>
    <property type="evidence" value="ECO:0007669"/>
    <property type="project" value="TreeGrafter"/>
</dbReference>
<proteinExistence type="predicted"/>
<comment type="subcellular location">
    <subcellularLocation>
        <location evidence="1">Cytoplasm</location>
        <location evidence="1">Cytoskeleton</location>
        <location evidence="1">Flagellum axoneme</location>
    </subcellularLocation>
</comment>
<accession>A0AAJ7JEB6</accession>
<evidence type="ECO:0000256" key="5">
    <source>
        <dbReference type="ARBA" id="ARBA00023212"/>
    </source>
</evidence>
<dbReference type="KEGG" id="ccal:108631284"/>
<keyword evidence="4" id="KW-0969">Cilium</keyword>
<evidence type="ECO:0000256" key="4">
    <source>
        <dbReference type="ARBA" id="ARBA00023069"/>
    </source>
</evidence>
<comment type="subunit">
    <text evidence="8">Microtubule inner protein component of sperm flagellar doublet microtubules.</text>
</comment>
<evidence type="ECO:0000256" key="8">
    <source>
        <dbReference type="ARBA" id="ARBA00046435"/>
    </source>
</evidence>
<dbReference type="PANTHER" id="PTHR31180:SF2">
    <property type="entry name" value="CILIA- AND FLAGELLA-ASSOCIATED PROTEIN 107"/>
    <property type="match status" value="1"/>
</dbReference>
<evidence type="ECO:0000256" key="6">
    <source>
        <dbReference type="ARBA" id="ARBA00023273"/>
    </source>
</evidence>
<evidence type="ECO:0000313" key="10">
    <source>
        <dbReference type="RefSeq" id="XP_017890612.1"/>
    </source>
</evidence>
<evidence type="ECO:0000256" key="1">
    <source>
        <dbReference type="ARBA" id="ARBA00004611"/>
    </source>
</evidence>